<accession>A0AAD9K334</accession>
<feature type="chain" id="PRO_5042215738" evidence="1">
    <location>
        <begin position="21"/>
        <end position="252"/>
    </location>
</feature>
<sequence>MHVPSLLVICPSALLPLVHESAHTLTMVKHSMDVNLSPGSLLWTTPTMPAGPPVIRDITELPTRHPDVAREFIAGNFTIQNTNRVFSAIPTDQGHELNKRVKRVRRRVVGKAAVPGNWQNFLRAERNETELFSFLSKVLLQAFCKEDNEVVLTDRKGCSAHSYTPAPFSNEEADSRMLLHVSHAAQHGHHQMPIRTVDTDGMVLVFAINHLPAGCELWLPFGTGKSFCYLTPTKKLEALDQRCHVPYQCYML</sequence>
<feature type="signal peptide" evidence="1">
    <location>
        <begin position="1"/>
        <end position="20"/>
    </location>
</feature>
<keyword evidence="3" id="KW-1185">Reference proteome</keyword>
<evidence type="ECO:0000313" key="3">
    <source>
        <dbReference type="Proteomes" id="UP001209878"/>
    </source>
</evidence>
<dbReference type="Proteomes" id="UP001209878">
    <property type="component" value="Unassembled WGS sequence"/>
</dbReference>
<gene>
    <name evidence="2" type="ORF">NP493_1452g00004</name>
</gene>
<keyword evidence="1" id="KW-0732">Signal</keyword>
<name>A0AAD9K334_RIDPI</name>
<reference evidence="2" key="1">
    <citation type="journal article" date="2023" name="Mol. Biol. Evol.">
        <title>Third-Generation Sequencing Reveals the Adaptive Role of the Epigenome in Three Deep-Sea Polychaetes.</title>
        <authorList>
            <person name="Perez M."/>
            <person name="Aroh O."/>
            <person name="Sun Y."/>
            <person name="Lan Y."/>
            <person name="Juniper S.K."/>
            <person name="Young C.R."/>
            <person name="Angers B."/>
            <person name="Qian P.Y."/>
        </authorList>
    </citation>
    <scope>NUCLEOTIDE SEQUENCE</scope>
    <source>
        <strain evidence="2">R07B-5</strain>
    </source>
</reference>
<dbReference type="AlphaFoldDB" id="A0AAD9K334"/>
<proteinExistence type="predicted"/>
<evidence type="ECO:0000313" key="2">
    <source>
        <dbReference type="EMBL" id="KAK2163641.1"/>
    </source>
</evidence>
<organism evidence="2 3">
    <name type="scientific">Ridgeia piscesae</name>
    <name type="common">Tubeworm</name>
    <dbReference type="NCBI Taxonomy" id="27915"/>
    <lineage>
        <taxon>Eukaryota</taxon>
        <taxon>Metazoa</taxon>
        <taxon>Spiralia</taxon>
        <taxon>Lophotrochozoa</taxon>
        <taxon>Annelida</taxon>
        <taxon>Polychaeta</taxon>
        <taxon>Sedentaria</taxon>
        <taxon>Canalipalpata</taxon>
        <taxon>Sabellida</taxon>
        <taxon>Siboglinidae</taxon>
        <taxon>Ridgeia</taxon>
    </lineage>
</organism>
<dbReference type="EMBL" id="JAODUO010001450">
    <property type="protein sequence ID" value="KAK2163641.1"/>
    <property type="molecule type" value="Genomic_DNA"/>
</dbReference>
<protein>
    <submittedName>
        <fullName evidence="2">Uncharacterized protein</fullName>
    </submittedName>
</protein>
<dbReference type="PANTHER" id="PTHR47018">
    <property type="entry name" value="CXC DOMAIN-CONTAINING PROTEIN-RELATED"/>
    <property type="match status" value="1"/>
</dbReference>
<comment type="caution">
    <text evidence="2">The sequence shown here is derived from an EMBL/GenBank/DDBJ whole genome shotgun (WGS) entry which is preliminary data.</text>
</comment>
<evidence type="ECO:0000256" key="1">
    <source>
        <dbReference type="SAM" id="SignalP"/>
    </source>
</evidence>